<reference evidence="4 5" key="1">
    <citation type="journal article" date="2015" name="Environ. Microbiol.">
        <title>Genome analyses suggest the presence of polyploidy and recent human-driven expansions in eight global populations of the honeybee pathogen Nosema ceranae.</title>
        <authorList>
            <person name="Pelin A."/>
            <person name="Selman M."/>
            <person name="Aris-Brosou S."/>
            <person name="Farinelli L."/>
            <person name="Corradi N."/>
        </authorList>
    </citation>
    <scope>NUCLEOTIDE SEQUENCE [LARGE SCALE GENOMIC DNA]</scope>
    <source>
        <strain evidence="4 5">PA08 1199</strain>
    </source>
</reference>
<feature type="compositionally biased region" description="Basic and acidic residues" evidence="2">
    <location>
        <begin position="196"/>
        <end position="208"/>
    </location>
</feature>
<dbReference type="EMBL" id="JPQZ01000010">
    <property type="protein sequence ID" value="KKO75867.1"/>
    <property type="molecule type" value="Genomic_DNA"/>
</dbReference>
<dbReference type="GeneID" id="36318405"/>
<proteinExistence type="predicted"/>
<sequence>MQYLLILLSQIVCTDVDVSEQALRVCGRSVNPIIGKYGGESKSHLDEQLKKKDAKIEEQKLTTQNPKKSEKEKLKHYGRRLKDMKKENEELKKEIQELKETMNALKEKYVDEKIFLLNALKNKGECIYQYLNMLKEYKQSNMKTSLKEIFINDKQEKEKQSPSSGLSDEQEKESQRLLSDSSDEQENESQFSSSDYSDKQEDESKRLSEIPSYVNYSRSLSGSNNLQNTKTGKNLENISTSVLKTADGASSSNSKKLLNPKENHDKDCTGDYTCNYTHGNDALRDVINNKISDDIEALYQLYCKVTGIDVKKAKNKK</sequence>
<name>A0A0F9YTQ3_9MICR</name>
<feature type="region of interest" description="Disordered" evidence="2">
    <location>
        <begin position="153"/>
        <end position="210"/>
    </location>
</feature>
<organism evidence="4 5">
    <name type="scientific">Vairimorpha ceranae</name>
    <dbReference type="NCBI Taxonomy" id="40302"/>
    <lineage>
        <taxon>Eukaryota</taxon>
        <taxon>Fungi</taxon>
        <taxon>Fungi incertae sedis</taxon>
        <taxon>Microsporidia</taxon>
        <taxon>Nosematidae</taxon>
        <taxon>Vairimorpha</taxon>
    </lineage>
</organism>
<protein>
    <submittedName>
        <fullName evidence="4">Uncharacterized protein</fullName>
    </submittedName>
</protein>
<feature type="chain" id="PRO_5002530310" evidence="3">
    <location>
        <begin position="17"/>
        <end position="317"/>
    </location>
</feature>
<evidence type="ECO:0000313" key="5">
    <source>
        <dbReference type="Proteomes" id="UP000034350"/>
    </source>
</evidence>
<evidence type="ECO:0000256" key="2">
    <source>
        <dbReference type="SAM" id="MobiDB-lite"/>
    </source>
</evidence>
<dbReference type="AlphaFoldDB" id="A0A0F9YTQ3"/>
<feature type="coiled-coil region" evidence="1">
    <location>
        <begin position="67"/>
        <end position="108"/>
    </location>
</feature>
<dbReference type="RefSeq" id="XP_024331609.1">
    <property type="nucleotide sequence ID" value="XM_024473511.1"/>
</dbReference>
<evidence type="ECO:0000256" key="1">
    <source>
        <dbReference type="SAM" id="Coils"/>
    </source>
</evidence>
<keyword evidence="1" id="KW-0175">Coiled coil</keyword>
<dbReference type="VEuPathDB" id="MicrosporidiaDB:NCER_101079"/>
<dbReference type="Proteomes" id="UP000034350">
    <property type="component" value="Unassembled WGS sequence"/>
</dbReference>
<evidence type="ECO:0000313" key="4">
    <source>
        <dbReference type="EMBL" id="KKO75867.1"/>
    </source>
</evidence>
<feature type="signal peptide" evidence="3">
    <location>
        <begin position="1"/>
        <end position="16"/>
    </location>
</feature>
<gene>
    <name evidence="4" type="ORF">AAJ76_1000021220</name>
</gene>
<dbReference type="VEuPathDB" id="MicrosporidiaDB:AAJ76_1000021220"/>
<dbReference type="VEuPathDB" id="MicrosporidiaDB:G9O61_00g002890"/>
<keyword evidence="3" id="KW-0732">Signal</keyword>
<accession>A0A0F9YTQ3</accession>
<comment type="caution">
    <text evidence="4">The sequence shown here is derived from an EMBL/GenBank/DDBJ whole genome shotgun (WGS) entry which is preliminary data.</text>
</comment>
<keyword evidence="5" id="KW-1185">Reference proteome</keyword>
<evidence type="ECO:0000256" key="3">
    <source>
        <dbReference type="SAM" id="SignalP"/>
    </source>
</evidence>